<keyword evidence="9" id="KW-1185">Reference proteome</keyword>
<dbReference type="GO" id="GO:0016020">
    <property type="term" value="C:membrane"/>
    <property type="evidence" value="ECO:0007669"/>
    <property type="project" value="UniProtKB-SubCell"/>
</dbReference>
<keyword evidence="4 8" id="KW-1133">Transmembrane helix</keyword>
<keyword evidence="5 8" id="KW-0472">Membrane</keyword>
<dbReference type="GO" id="GO:0032981">
    <property type="term" value="P:mitochondrial respiratory chain complex I assembly"/>
    <property type="evidence" value="ECO:0007669"/>
    <property type="project" value="InterPro"/>
</dbReference>
<evidence type="ECO:0000256" key="8">
    <source>
        <dbReference type="SAM" id="Phobius"/>
    </source>
</evidence>
<comment type="subcellular location">
    <subcellularLocation>
        <location evidence="1">Membrane</location>
        <topology evidence="1">Multi-pass membrane protein</topology>
    </subcellularLocation>
</comment>
<proteinExistence type="inferred from homology"/>
<feature type="transmembrane region" description="Helical" evidence="8">
    <location>
        <begin position="90"/>
        <end position="109"/>
    </location>
</feature>
<keyword evidence="3 8" id="KW-0812">Transmembrane</keyword>
<dbReference type="PANTHER" id="PTHR13002:SF1">
    <property type="entry name" value="COMPLEX I ASSEMBLY FACTOR TIMMDC1, MITOCHONDRIAL"/>
    <property type="match status" value="1"/>
</dbReference>
<evidence type="ECO:0000256" key="1">
    <source>
        <dbReference type="ARBA" id="ARBA00004141"/>
    </source>
</evidence>
<sequence>MNIPDTDEDILGVSSEELNNILQSRDEIIQKKILPELVPDVNEEYKSAIPSSVTCVESTSVYDRLYAVFSTDPYLYDQELNRMGRIRRKLPIYIGISFGVITGAMRLVVSYDEFIRTNSLTIFRSQHIARRSAVDYSVLRAILFGVSTGCKVTLFTGGCYTLPLIFSAIQGKTSYWEYAAGWGITSSLYCFNRGLRQMFIAGMFGAVPGLITGVTALIAARRSNLTFEELLAKQLAYTKGNQA</sequence>
<evidence type="ECO:0000256" key="2">
    <source>
        <dbReference type="ARBA" id="ARBA00008444"/>
    </source>
</evidence>
<name>A0AA85KEI1_TRIRE</name>
<evidence type="ECO:0000256" key="5">
    <source>
        <dbReference type="ARBA" id="ARBA00023136"/>
    </source>
</evidence>
<evidence type="ECO:0000256" key="4">
    <source>
        <dbReference type="ARBA" id="ARBA00022989"/>
    </source>
</evidence>
<reference evidence="9" key="1">
    <citation type="submission" date="2022-06" db="EMBL/GenBank/DDBJ databases">
        <authorList>
            <person name="Berger JAMES D."/>
            <person name="Berger JAMES D."/>
        </authorList>
    </citation>
    <scope>NUCLEOTIDE SEQUENCE [LARGE SCALE GENOMIC DNA]</scope>
</reference>
<organism evidence="9 10">
    <name type="scientific">Trichobilharzia regenti</name>
    <name type="common">Nasal bird schistosome</name>
    <dbReference type="NCBI Taxonomy" id="157069"/>
    <lineage>
        <taxon>Eukaryota</taxon>
        <taxon>Metazoa</taxon>
        <taxon>Spiralia</taxon>
        <taxon>Lophotrochozoa</taxon>
        <taxon>Platyhelminthes</taxon>
        <taxon>Trematoda</taxon>
        <taxon>Digenea</taxon>
        <taxon>Strigeidida</taxon>
        <taxon>Schistosomatoidea</taxon>
        <taxon>Schistosomatidae</taxon>
        <taxon>Trichobilharzia</taxon>
    </lineage>
</organism>
<evidence type="ECO:0000313" key="10">
    <source>
        <dbReference type="WBParaSite" id="TREG1_84820.1"/>
    </source>
</evidence>
<dbReference type="GO" id="GO:0005739">
    <property type="term" value="C:mitochondrion"/>
    <property type="evidence" value="ECO:0007669"/>
    <property type="project" value="TreeGrafter"/>
</dbReference>
<evidence type="ECO:0000256" key="6">
    <source>
        <dbReference type="ARBA" id="ARBA00040778"/>
    </source>
</evidence>
<evidence type="ECO:0000313" key="9">
    <source>
        <dbReference type="Proteomes" id="UP000050795"/>
    </source>
</evidence>
<feature type="transmembrane region" description="Helical" evidence="8">
    <location>
        <begin position="198"/>
        <end position="220"/>
    </location>
</feature>
<protein>
    <recommendedName>
        <fullName evidence="6">Complex I assembly factor TIMMDC1, mitochondrial</fullName>
    </recommendedName>
    <alternativeName>
        <fullName evidence="7">Translocase of inner mitochondrial membrane domain-containing protein 1</fullName>
    </alternativeName>
</protein>
<comment type="similarity">
    <text evidence="2">Belongs to the Tim17/Tim22/Tim23 family.</text>
</comment>
<evidence type="ECO:0000256" key="7">
    <source>
        <dbReference type="ARBA" id="ARBA00041344"/>
    </source>
</evidence>
<accession>A0AA85KEI1</accession>
<evidence type="ECO:0000256" key="3">
    <source>
        <dbReference type="ARBA" id="ARBA00022692"/>
    </source>
</evidence>
<dbReference type="WBParaSite" id="TREG1_84820.1">
    <property type="protein sequence ID" value="TREG1_84820.1"/>
    <property type="gene ID" value="TREG1_84820"/>
</dbReference>
<dbReference type="Proteomes" id="UP000050795">
    <property type="component" value="Unassembled WGS sequence"/>
</dbReference>
<dbReference type="AlphaFoldDB" id="A0AA85KEI1"/>
<dbReference type="InterPro" id="IPR055299">
    <property type="entry name" value="TIMMDC1"/>
</dbReference>
<reference evidence="10" key="2">
    <citation type="submission" date="2023-11" db="UniProtKB">
        <authorList>
            <consortium name="WormBaseParasite"/>
        </authorList>
    </citation>
    <scope>IDENTIFICATION</scope>
</reference>
<dbReference type="PANTHER" id="PTHR13002">
    <property type="entry name" value="C3ORF1 PROTEIN-RELATED"/>
    <property type="match status" value="1"/>
</dbReference>